<dbReference type="AlphaFoldDB" id="A0A835LB51"/>
<reference evidence="2 3" key="1">
    <citation type="submission" date="2020-10" db="EMBL/GenBank/DDBJ databases">
        <title>The Coptis chinensis genome and diversification of protoberbering-type alkaloids.</title>
        <authorList>
            <person name="Wang B."/>
            <person name="Shu S."/>
            <person name="Song C."/>
            <person name="Liu Y."/>
        </authorList>
    </citation>
    <scope>NUCLEOTIDE SEQUENCE [LARGE SCALE GENOMIC DNA]</scope>
    <source>
        <strain evidence="2">HL-2020</strain>
        <tissue evidence="2">Leaf</tissue>
    </source>
</reference>
<evidence type="ECO:0000313" key="3">
    <source>
        <dbReference type="Proteomes" id="UP000631114"/>
    </source>
</evidence>
<keyword evidence="3" id="KW-1185">Reference proteome</keyword>
<dbReference type="Proteomes" id="UP000631114">
    <property type="component" value="Unassembled WGS sequence"/>
</dbReference>
<name>A0A835LB51_9MAGN</name>
<evidence type="ECO:0000313" key="2">
    <source>
        <dbReference type="EMBL" id="KAF9588893.1"/>
    </source>
</evidence>
<accession>A0A835LB51</accession>
<dbReference type="EMBL" id="JADFTS010000009">
    <property type="protein sequence ID" value="KAF9588893.1"/>
    <property type="molecule type" value="Genomic_DNA"/>
</dbReference>
<feature type="region of interest" description="Disordered" evidence="1">
    <location>
        <begin position="1"/>
        <end position="29"/>
    </location>
</feature>
<evidence type="ECO:0000256" key="1">
    <source>
        <dbReference type="SAM" id="MobiDB-lite"/>
    </source>
</evidence>
<feature type="compositionally biased region" description="Polar residues" evidence="1">
    <location>
        <begin position="1"/>
        <end position="18"/>
    </location>
</feature>
<proteinExistence type="predicted"/>
<gene>
    <name evidence="2" type="ORF">IFM89_016856</name>
</gene>
<comment type="caution">
    <text evidence="2">The sequence shown here is derived from an EMBL/GenBank/DDBJ whole genome shotgun (WGS) entry which is preliminary data.</text>
</comment>
<sequence>MRNVSTTPIRGSAPQLQRQENRGKETEESIAATSFTEIRVASAPRIMQNVNVPTGHSNIHLVSPGIVSLQGQECFRTITSRLAAITVELKVSFYHVGTDLFLSSSNVRDSVSKLLWHHRDDIFCYFLKVPPLCYCFGTIKSNRSFAYIGLRLWRGHRLFFCKVYNKRDWDDILGNSLG</sequence>
<protein>
    <submittedName>
        <fullName evidence="2">Uncharacterized protein</fullName>
    </submittedName>
</protein>
<organism evidence="2 3">
    <name type="scientific">Coptis chinensis</name>
    <dbReference type="NCBI Taxonomy" id="261450"/>
    <lineage>
        <taxon>Eukaryota</taxon>
        <taxon>Viridiplantae</taxon>
        <taxon>Streptophyta</taxon>
        <taxon>Embryophyta</taxon>
        <taxon>Tracheophyta</taxon>
        <taxon>Spermatophyta</taxon>
        <taxon>Magnoliopsida</taxon>
        <taxon>Ranunculales</taxon>
        <taxon>Ranunculaceae</taxon>
        <taxon>Coptidoideae</taxon>
        <taxon>Coptis</taxon>
    </lineage>
</organism>